<sequence length="207" mass="22917">MDLSEHFNHSLEPSIGAVVSVSIHDIGIKLGNSVLLQLLCSSSSNVSKLFMYYGFVSKMPQISYLMMDSNIIKLLRSLKLPDSSSHLIECGDTVKPGFLLRDRSSLLIPHQGARTREVEVEEESHETGNGRGFHWISVKQVQWADVKAKRLNPILNSFVLENLIKGILPDLPLLVFLTIFSSSVPYSLVAAAVPILSQRSTTTIIDN</sequence>
<protein>
    <submittedName>
        <fullName evidence="2">Uncharacterized protein</fullName>
    </submittedName>
</protein>
<proteinExistence type="predicted"/>
<keyword evidence="1" id="KW-0472">Membrane</keyword>
<keyword evidence="3" id="KW-1185">Reference proteome</keyword>
<reference evidence="2 3" key="1">
    <citation type="journal article" date="2021" name="J. Hered.">
        <title>A chromosome-level genome assembly of the parasitoid wasp, Cotesia glomerata (Hymenoptera: Braconidae).</title>
        <authorList>
            <person name="Pinto B.J."/>
            <person name="Weis J.J."/>
            <person name="Gamble T."/>
            <person name="Ode P.J."/>
            <person name="Paul R."/>
            <person name="Zaspel J.M."/>
        </authorList>
    </citation>
    <scope>NUCLEOTIDE SEQUENCE [LARGE SCALE GENOMIC DNA]</scope>
    <source>
        <strain evidence="2">CgM1</strain>
    </source>
</reference>
<comment type="caution">
    <text evidence="2">The sequence shown here is derived from an EMBL/GenBank/DDBJ whole genome shotgun (WGS) entry which is preliminary data.</text>
</comment>
<keyword evidence="1" id="KW-0812">Transmembrane</keyword>
<organism evidence="2 3">
    <name type="scientific">Cotesia glomerata</name>
    <name type="common">Lepidopteran parasitic wasp</name>
    <name type="synonym">Apanteles glomeratus</name>
    <dbReference type="NCBI Taxonomy" id="32391"/>
    <lineage>
        <taxon>Eukaryota</taxon>
        <taxon>Metazoa</taxon>
        <taxon>Ecdysozoa</taxon>
        <taxon>Arthropoda</taxon>
        <taxon>Hexapoda</taxon>
        <taxon>Insecta</taxon>
        <taxon>Pterygota</taxon>
        <taxon>Neoptera</taxon>
        <taxon>Endopterygota</taxon>
        <taxon>Hymenoptera</taxon>
        <taxon>Apocrita</taxon>
        <taxon>Ichneumonoidea</taxon>
        <taxon>Braconidae</taxon>
        <taxon>Microgastrinae</taxon>
        <taxon>Cotesia</taxon>
    </lineage>
</organism>
<name>A0AAV7HYW7_COTGL</name>
<evidence type="ECO:0000256" key="1">
    <source>
        <dbReference type="SAM" id="Phobius"/>
    </source>
</evidence>
<dbReference type="EMBL" id="JAHXZJ010001864">
    <property type="protein sequence ID" value="KAH0550414.1"/>
    <property type="molecule type" value="Genomic_DNA"/>
</dbReference>
<dbReference type="Proteomes" id="UP000826195">
    <property type="component" value="Unassembled WGS sequence"/>
</dbReference>
<feature type="transmembrane region" description="Helical" evidence="1">
    <location>
        <begin position="173"/>
        <end position="196"/>
    </location>
</feature>
<evidence type="ECO:0000313" key="2">
    <source>
        <dbReference type="EMBL" id="KAH0550414.1"/>
    </source>
</evidence>
<keyword evidence="1" id="KW-1133">Transmembrane helix</keyword>
<accession>A0AAV7HYW7</accession>
<evidence type="ECO:0000313" key="3">
    <source>
        <dbReference type="Proteomes" id="UP000826195"/>
    </source>
</evidence>
<dbReference type="AlphaFoldDB" id="A0AAV7HYW7"/>
<gene>
    <name evidence="2" type="ORF">KQX54_019230</name>
</gene>